<reference evidence="3 4" key="1">
    <citation type="submission" date="2020-08" db="EMBL/GenBank/DDBJ databases">
        <title>Genomic Encyclopedia of Type Strains, Phase IV (KMG-IV): sequencing the most valuable type-strain genomes for metagenomic binning, comparative biology and taxonomic classification.</title>
        <authorList>
            <person name="Goeker M."/>
        </authorList>
    </citation>
    <scope>NUCLEOTIDE SEQUENCE [LARGE SCALE GENOMIC DNA]</scope>
    <source>
        <strain evidence="3 4">DSM 45615</strain>
    </source>
</reference>
<protein>
    <submittedName>
        <fullName evidence="3">SRSO17 transposase</fullName>
    </submittedName>
</protein>
<gene>
    <name evidence="3" type="ORF">HNP84_004353</name>
</gene>
<keyword evidence="4" id="KW-1185">Reference proteome</keyword>
<dbReference type="Proteomes" id="UP000578449">
    <property type="component" value="Unassembled WGS sequence"/>
</dbReference>
<evidence type="ECO:0000313" key="4">
    <source>
        <dbReference type="Proteomes" id="UP000578449"/>
    </source>
</evidence>
<dbReference type="InterPro" id="IPR038721">
    <property type="entry name" value="IS701-like_DDE_dom"/>
</dbReference>
<proteinExistence type="predicted"/>
<evidence type="ECO:0000256" key="1">
    <source>
        <dbReference type="SAM" id="MobiDB-lite"/>
    </source>
</evidence>
<name>A0A840P9T8_9ACTN</name>
<feature type="domain" description="Transposase IS701-like DDE" evidence="2">
    <location>
        <begin position="11"/>
        <end position="86"/>
    </location>
</feature>
<evidence type="ECO:0000313" key="3">
    <source>
        <dbReference type="EMBL" id="MBB5134621.1"/>
    </source>
</evidence>
<accession>A0A840P9T8</accession>
<dbReference type="AlphaFoldDB" id="A0A840P9T8"/>
<organism evidence="3 4">
    <name type="scientific">Thermocatellispora tengchongensis</name>
    <dbReference type="NCBI Taxonomy" id="1073253"/>
    <lineage>
        <taxon>Bacteria</taxon>
        <taxon>Bacillati</taxon>
        <taxon>Actinomycetota</taxon>
        <taxon>Actinomycetes</taxon>
        <taxon>Streptosporangiales</taxon>
        <taxon>Streptosporangiaceae</taxon>
        <taxon>Thermocatellispora</taxon>
    </lineage>
</organism>
<evidence type="ECO:0000259" key="2">
    <source>
        <dbReference type="Pfam" id="PF13546"/>
    </source>
</evidence>
<sequence>MELEDQNCWTLAEAAGHSTPDRPQHFPARASWDEQQVTAQAARWAIEHLDDGDPGHTVLIIDETADAKSSTEAAGAARHHSGALGHIA</sequence>
<dbReference type="RefSeq" id="WP_185051498.1">
    <property type="nucleotide sequence ID" value="NZ_BAABIX010000007.1"/>
</dbReference>
<dbReference type="Pfam" id="PF13546">
    <property type="entry name" value="DDE_5"/>
    <property type="match status" value="1"/>
</dbReference>
<comment type="caution">
    <text evidence="3">The sequence shown here is derived from an EMBL/GenBank/DDBJ whole genome shotgun (WGS) entry which is preliminary data.</text>
</comment>
<dbReference type="EMBL" id="JACHGN010000008">
    <property type="protein sequence ID" value="MBB5134621.1"/>
    <property type="molecule type" value="Genomic_DNA"/>
</dbReference>
<feature type="region of interest" description="Disordered" evidence="1">
    <location>
        <begin position="64"/>
        <end position="88"/>
    </location>
</feature>